<dbReference type="AlphaFoldDB" id="A0AAV8RMA5"/>
<reference evidence="4 5" key="1">
    <citation type="submission" date="2022-12" db="EMBL/GenBank/DDBJ databases">
        <title>Chromosome-scale assembly of the Ensete ventricosum genome.</title>
        <authorList>
            <person name="Dussert Y."/>
            <person name="Stocks J."/>
            <person name="Wendawek A."/>
            <person name="Woldeyes F."/>
            <person name="Nichols R.A."/>
            <person name="Borrell J.S."/>
        </authorList>
    </citation>
    <scope>NUCLEOTIDE SEQUENCE [LARGE SCALE GENOMIC DNA]</scope>
    <source>
        <strain evidence="5">cv. Maze</strain>
        <tissue evidence="4">Seeds</tissue>
    </source>
</reference>
<dbReference type="InterPro" id="IPR046960">
    <property type="entry name" value="PPR_At4g14850-like_plant"/>
</dbReference>
<dbReference type="PANTHER" id="PTHR47926">
    <property type="entry name" value="PENTATRICOPEPTIDE REPEAT-CONTAINING PROTEIN"/>
    <property type="match status" value="1"/>
</dbReference>
<dbReference type="Gene3D" id="1.25.40.10">
    <property type="entry name" value="Tetratricopeptide repeat domain"/>
    <property type="match status" value="4"/>
</dbReference>
<dbReference type="InterPro" id="IPR046848">
    <property type="entry name" value="E_motif"/>
</dbReference>
<gene>
    <name evidence="4" type="ORF">OPV22_004621</name>
</gene>
<dbReference type="GO" id="GO:0009451">
    <property type="term" value="P:RNA modification"/>
    <property type="evidence" value="ECO:0007669"/>
    <property type="project" value="InterPro"/>
</dbReference>
<dbReference type="Proteomes" id="UP001222027">
    <property type="component" value="Unassembled WGS sequence"/>
</dbReference>
<dbReference type="Pfam" id="PF01535">
    <property type="entry name" value="PPR"/>
    <property type="match status" value="3"/>
</dbReference>
<dbReference type="FunFam" id="1.25.40.10:FF:000427">
    <property type="entry name" value="Pentatricopeptide repeat-containing protein chloroplastic"/>
    <property type="match status" value="1"/>
</dbReference>
<evidence type="ECO:0000313" key="4">
    <source>
        <dbReference type="EMBL" id="KAJ8503735.1"/>
    </source>
</evidence>
<dbReference type="Pfam" id="PF20431">
    <property type="entry name" value="E_motif"/>
    <property type="match status" value="1"/>
</dbReference>
<dbReference type="EMBL" id="JAQQAF010000002">
    <property type="protein sequence ID" value="KAJ8503735.1"/>
    <property type="molecule type" value="Genomic_DNA"/>
</dbReference>
<keyword evidence="1" id="KW-0677">Repeat</keyword>
<name>A0AAV8RMA5_ENSVE</name>
<dbReference type="PROSITE" id="PS51375">
    <property type="entry name" value="PPR"/>
    <property type="match status" value="3"/>
</dbReference>
<organism evidence="4 5">
    <name type="scientific">Ensete ventricosum</name>
    <name type="common">Abyssinian banana</name>
    <name type="synonym">Musa ensete</name>
    <dbReference type="NCBI Taxonomy" id="4639"/>
    <lineage>
        <taxon>Eukaryota</taxon>
        <taxon>Viridiplantae</taxon>
        <taxon>Streptophyta</taxon>
        <taxon>Embryophyta</taxon>
        <taxon>Tracheophyta</taxon>
        <taxon>Spermatophyta</taxon>
        <taxon>Magnoliopsida</taxon>
        <taxon>Liliopsida</taxon>
        <taxon>Zingiberales</taxon>
        <taxon>Musaceae</taxon>
        <taxon>Ensete</taxon>
    </lineage>
</organism>
<dbReference type="SUPFAM" id="SSF48452">
    <property type="entry name" value="TPR-like"/>
    <property type="match status" value="1"/>
</dbReference>
<dbReference type="NCBIfam" id="TIGR00756">
    <property type="entry name" value="PPR"/>
    <property type="match status" value="5"/>
</dbReference>
<keyword evidence="5" id="KW-1185">Reference proteome</keyword>
<proteinExistence type="predicted"/>
<accession>A0AAV8RMA5</accession>
<feature type="repeat" description="PPR" evidence="2">
    <location>
        <begin position="207"/>
        <end position="241"/>
    </location>
</feature>
<sequence length="765" mass="84464">MATQILPSHPPALPRTHDPNNSGCGRSNHLSVRRKAEDHPVLALLDDHRRLDADSIRRIHARMLRLGLLDHPYSASRLLAACSLSPSPDLRYARRVFDHISAPNLFTWNIIIRAHASGPDPRLALLLFSSLLRHSPHSPDKFTFPFAIKAAAELAALREGAALHAMVAKSPFLRSDVFVLNSLVHFYAACGDSNLSLRVFEKIPEPDVVSWNSAIAALAQGGRWDEALQLFEEMDRGKVMPNDVTMVSVASVCGKKGDLELGKRIHSYIERGEIKQSLILDNALLDMFVKCRSLADAESLFDGMTTRDSISWTTMLVGYAKSGQFDAARRVFDEMPRRDIASWNALISCYEQSGRPKEALDLFHELQHADATPDQVTLVAALSACSQLGALELGCWIHAYMEKNNFQLNYHLTTSLIDMYSKCGDLDKALRVFGCASKRDVFVWSAMIAGLAMHGRGREALDLFEQMQEAEVEPNTVTFTNILCACSHAGLVEEGRLCFSQMLPVYGISPTADHYSCMADILGRAGLLEEARGYVESMPTPPGATAWGALLGGCAIHKNVELGELACRRLLELEPRNHGAYVILSNLYARSGRWDAVAMLRKVMKESSVKKEAGCSSIEVDGVVHEFLVGDISHPTKEKIYLQLEDIASRLKAAGYVPDRKEEDDAKEKALCLHSENLAIASGLPDDMFAGTDPDHEESSCVTVRVWIGLLLASVLLEAKQSWMEAKKRVAVLNFVQQSKCVLSCGLDRDGYLLQVCCYTRGEAL</sequence>
<dbReference type="FunFam" id="1.25.40.10:FF:000348">
    <property type="entry name" value="Pentatricopeptide repeat-containing protein chloroplastic"/>
    <property type="match status" value="1"/>
</dbReference>
<protein>
    <recommendedName>
        <fullName evidence="6">DYW domain-containing protein</fullName>
    </recommendedName>
</protein>
<dbReference type="InterPro" id="IPR011990">
    <property type="entry name" value="TPR-like_helical_dom_sf"/>
</dbReference>
<evidence type="ECO:0000313" key="5">
    <source>
        <dbReference type="Proteomes" id="UP001222027"/>
    </source>
</evidence>
<dbReference type="GO" id="GO:0003723">
    <property type="term" value="F:RNA binding"/>
    <property type="evidence" value="ECO:0007669"/>
    <property type="project" value="InterPro"/>
</dbReference>
<evidence type="ECO:0000256" key="1">
    <source>
        <dbReference type="ARBA" id="ARBA00022737"/>
    </source>
</evidence>
<dbReference type="InterPro" id="IPR002885">
    <property type="entry name" value="PPR_rpt"/>
</dbReference>
<feature type="repeat" description="PPR" evidence="2">
    <location>
        <begin position="308"/>
        <end position="342"/>
    </location>
</feature>
<feature type="repeat" description="PPR" evidence="2">
    <location>
        <begin position="440"/>
        <end position="474"/>
    </location>
</feature>
<evidence type="ECO:0008006" key="6">
    <source>
        <dbReference type="Google" id="ProtNLM"/>
    </source>
</evidence>
<dbReference type="FunFam" id="1.25.40.10:FF:000184">
    <property type="entry name" value="Pentatricopeptide repeat-containing protein, chloroplastic"/>
    <property type="match status" value="1"/>
</dbReference>
<comment type="caution">
    <text evidence="4">The sequence shown here is derived from an EMBL/GenBank/DDBJ whole genome shotgun (WGS) entry which is preliminary data.</text>
</comment>
<dbReference type="Pfam" id="PF13041">
    <property type="entry name" value="PPR_2"/>
    <property type="match status" value="3"/>
</dbReference>
<feature type="compositionally biased region" description="Polar residues" evidence="3">
    <location>
        <begin position="19"/>
        <end position="30"/>
    </location>
</feature>
<dbReference type="PANTHER" id="PTHR47926:SF452">
    <property type="entry name" value="PENTATRICOPEPTIDE REPEAT-CONTAINING PROTEIN"/>
    <property type="match status" value="1"/>
</dbReference>
<evidence type="ECO:0000256" key="2">
    <source>
        <dbReference type="PROSITE-ProRule" id="PRU00708"/>
    </source>
</evidence>
<evidence type="ECO:0000256" key="3">
    <source>
        <dbReference type="SAM" id="MobiDB-lite"/>
    </source>
</evidence>
<feature type="region of interest" description="Disordered" evidence="3">
    <location>
        <begin position="1"/>
        <end position="31"/>
    </location>
</feature>